<keyword evidence="1" id="KW-0472">Membrane</keyword>
<dbReference type="AlphaFoldDB" id="A0A7V5H5G5"/>
<gene>
    <name evidence="3" type="ORF">ENL21_03455</name>
</gene>
<evidence type="ECO:0000259" key="2">
    <source>
        <dbReference type="Pfam" id="PF09851"/>
    </source>
</evidence>
<dbReference type="InterPro" id="IPR018649">
    <property type="entry name" value="SHOCT"/>
</dbReference>
<proteinExistence type="predicted"/>
<dbReference type="Proteomes" id="UP000886111">
    <property type="component" value="Unassembled WGS sequence"/>
</dbReference>
<protein>
    <submittedName>
        <fullName evidence="3">SHOCT domain-containing protein</fullName>
    </submittedName>
</protein>
<name>A0A7V5H5G5_CALAY</name>
<accession>A0A7V5H5G5</accession>
<evidence type="ECO:0000313" key="3">
    <source>
        <dbReference type="EMBL" id="HHE54813.1"/>
    </source>
</evidence>
<feature type="domain" description="SHOCT" evidence="2">
    <location>
        <begin position="41"/>
        <end position="68"/>
    </location>
</feature>
<evidence type="ECO:0000256" key="1">
    <source>
        <dbReference type="SAM" id="Phobius"/>
    </source>
</evidence>
<comment type="caution">
    <text evidence="3">The sequence shown here is derived from an EMBL/GenBank/DDBJ whole genome shotgun (WGS) entry which is preliminary data.</text>
</comment>
<keyword evidence="1" id="KW-0812">Transmembrane</keyword>
<keyword evidence="1" id="KW-1133">Transmembrane helix</keyword>
<feature type="transmembrane region" description="Helical" evidence="1">
    <location>
        <begin position="6"/>
        <end position="25"/>
    </location>
</feature>
<sequence>MMGFGMGFGWIISLILIAVGIWFVIRLNQNQNNKGDSLDQDPLEIVKNRYARGEISKAEFERMKNDLLT</sequence>
<reference evidence="3" key="1">
    <citation type="journal article" date="2020" name="mSystems">
        <title>Genome- and Community-Level Interaction Insights into Carbon Utilization and Element Cycling Functions of Hydrothermarchaeota in Hydrothermal Sediment.</title>
        <authorList>
            <person name="Zhou Z."/>
            <person name="Liu Y."/>
            <person name="Xu W."/>
            <person name="Pan J."/>
            <person name="Luo Z.H."/>
            <person name="Li M."/>
        </authorList>
    </citation>
    <scope>NUCLEOTIDE SEQUENCE [LARGE SCALE GENOMIC DNA]</scope>
    <source>
        <strain evidence="3">HyVt-76</strain>
    </source>
</reference>
<organism evidence="3">
    <name type="scientific">Caldithrix abyssi</name>
    <dbReference type="NCBI Taxonomy" id="187145"/>
    <lineage>
        <taxon>Bacteria</taxon>
        <taxon>Pseudomonadati</taxon>
        <taxon>Calditrichota</taxon>
        <taxon>Calditrichia</taxon>
        <taxon>Calditrichales</taxon>
        <taxon>Calditrichaceae</taxon>
        <taxon>Caldithrix</taxon>
    </lineage>
</organism>
<dbReference type="EMBL" id="DRTD01000247">
    <property type="protein sequence ID" value="HHE54813.1"/>
    <property type="molecule type" value="Genomic_DNA"/>
</dbReference>
<dbReference type="Pfam" id="PF09851">
    <property type="entry name" value="SHOCT"/>
    <property type="match status" value="1"/>
</dbReference>